<feature type="binding site" evidence="8">
    <location>
        <position position="126"/>
    </location>
    <ligand>
        <name>ATP</name>
        <dbReference type="ChEBI" id="CHEBI:30616"/>
    </ligand>
</feature>
<evidence type="ECO:0000313" key="10">
    <source>
        <dbReference type="Proteomes" id="UP000575898"/>
    </source>
</evidence>
<dbReference type="EMBL" id="JACHHY010000015">
    <property type="protein sequence ID" value="MBB5019264.1"/>
    <property type="molecule type" value="Genomic_DNA"/>
</dbReference>
<dbReference type="PANTHER" id="PTHR32057:SF14">
    <property type="entry name" value="PROTEIN ADENYLYLTRANSFERASE SELO, MITOCHONDRIAL"/>
    <property type="match status" value="1"/>
</dbReference>
<keyword evidence="3 8" id="KW-0548">Nucleotidyltransferase</keyword>
<comment type="catalytic activity">
    <reaction evidence="8">
        <text>L-tyrosyl-[protein] + ATP = O-(5'-adenylyl)-L-tyrosyl-[protein] + diphosphate</text>
        <dbReference type="Rhea" id="RHEA:54288"/>
        <dbReference type="Rhea" id="RHEA-COMP:10136"/>
        <dbReference type="Rhea" id="RHEA-COMP:13846"/>
        <dbReference type="ChEBI" id="CHEBI:30616"/>
        <dbReference type="ChEBI" id="CHEBI:33019"/>
        <dbReference type="ChEBI" id="CHEBI:46858"/>
        <dbReference type="ChEBI" id="CHEBI:83624"/>
        <dbReference type="EC" id="2.7.7.108"/>
    </reaction>
</comment>
<feature type="binding site" evidence="8">
    <location>
        <position position="114"/>
    </location>
    <ligand>
        <name>ATP</name>
        <dbReference type="ChEBI" id="CHEBI:30616"/>
    </ligand>
</feature>
<dbReference type="GO" id="GO:0070733">
    <property type="term" value="F:AMPylase activity"/>
    <property type="evidence" value="ECO:0007669"/>
    <property type="project" value="UniProtKB-EC"/>
</dbReference>
<comment type="catalytic activity">
    <reaction evidence="8">
        <text>L-seryl-[protein] + ATP = 3-O-(5'-adenylyl)-L-seryl-[protein] + diphosphate</text>
        <dbReference type="Rhea" id="RHEA:58120"/>
        <dbReference type="Rhea" id="RHEA-COMP:9863"/>
        <dbReference type="Rhea" id="RHEA-COMP:15073"/>
        <dbReference type="ChEBI" id="CHEBI:29999"/>
        <dbReference type="ChEBI" id="CHEBI:30616"/>
        <dbReference type="ChEBI" id="CHEBI:33019"/>
        <dbReference type="ChEBI" id="CHEBI:142516"/>
        <dbReference type="EC" id="2.7.7.108"/>
    </reaction>
</comment>
<evidence type="ECO:0000256" key="4">
    <source>
        <dbReference type="ARBA" id="ARBA00022723"/>
    </source>
</evidence>
<evidence type="ECO:0000256" key="3">
    <source>
        <dbReference type="ARBA" id="ARBA00022695"/>
    </source>
</evidence>
<comment type="catalytic activity">
    <reaction evidence="8">
        <text>L-seryl-[protein] + UTP = O-(5'-uridylyl)-L-seryl-[protein] + diphosphate</text>
        <dbReference type="Rhea" id="RHEA:64604"/>
        <dbReference type="Rhea" id="RHEA-COMP:9863"/>
        <dbReference type="Rhea" id="RHEA-COMP:16635"/>
        <dbReference type="ChEBI" id="CHEBI:29999"/>
        <dbReference type="ChEBI" id="CHEBI:33019"/>
        <dbReference type="ChEBI" id="CHEBI:46398"/>
        <dbReference type="ChEBI" id="CHEBI:156051"/>
    </reaction>
</comment>
<keyword evidence="2 8" id="KW-0808">Transferase</keyword>
<dbReference type="EC" id="2.7.7.-" evidence="8"/>
<gene>
    <name evidence="8" type="primary">ydiU</name>
    <name evidence="8" type="synonym">selO</name>
    <name evidence="9" type="ORF">HNQ59_002562</name>
</gene>
<feature type="binding site" evidence="8">
    <location>
        <position position="184"/>
    </location>
    <ligand>
        <name>ATP</name>
        <dbReference type="ChEBI" id="CHEBI:30616"/>
    </ligand>
</feature>
<feature type="binding site" evidence="8">
    <location>
        <position position="93"/>
    </location>
    <ligand>
        <name>ATP</name>
        <dbReference type="ChEBI" id="CHEBI:30616"/>
    </ligand>
</feature>
<evidence type="ECO:0000256" key="1">
    <source>
        <dbReference type="ARBA" id="ARBA00009747"/>
    </source>
</evidence>
<feature type="binding site" evidence="8">
    <location>
        <position position="127"/>
    </location>
    <ligand>
        <name>ATP</name>
        <dbReference type="ChEBI" id="CHEBI:30616"/>
    </ligand>
</feature>
<comment type="cofactor">
    <cofactor evidence="8">
        <name>Mg(2+)</name>
        <dbReference type="ChEBI" id="CHEBI:18420"/>
    </cofactor>
    <cofactor evidence="8">
        <name>Mn(2+)</name>
        <dbReference type="ChEBI" id="CHEBI:29035"/>
    </cofactor>
</comment>
<feature type="binding site" evidence="8">
    <location>
        <position position="177"/>
    </location>
    <ligand>
        <name>ATP</name>
        <dbReference type="ChEBI" id="CHEBI:30616"/>
    </ligand>
</feature>
<keyword evidence="4 8" id="KW-0479">Metal-binding</keyword>
<name>A0A840MJ88_9PROT</name>
<keyword evidence="10" id="KW-1185">Reference proteome</keyword>
<evidence type="ECO:0000313" key="9">
    <source>
        <dbReference type="EMBL" id="MBB5019264.1"/>
    </source>
</evidence>
<organism evidence="9 10">
    <name type="scientific">Chitinivorax tropicus</name>
    <dbReference type="NCBI Taxonomy" id="714531"/>
    <lineage>
        <taxon>Bacteria</taxon>
        <taxon>Pseudomonadati</taxon>
        <taxon>Pseudomonadota</taxon>
        <taxon>Betaproteobacteria</taxon>
        <taxon>Chitinivorax</taxon>
    </lineage>
</organism>
<accession>A0A840MJ88</accession>
<feature type="binding site" evidence="8">
    <location>
        <position position="91"/>
    </location>
    <ligand>
        <name>ATP</name>
        <dbReference type="ChEBI" id="CHEBI:30616"/>
    </ligand>
</feature>
<feature type="active site" description="Proton acceptor" evidence="8">
    <location>
        <position position="253"/>
    </location>
</feature>
<dbReference type="HAMAP" id="MF_00692">
    <property type="entry name" value="SelO"/>
    <property type="match status" value="1"/>
</dbReference>
<evidence type="ECO:0000256" key="5">
    <source>
        <dbReference type="ARBA" id="ARBA00022741"/>
    </source>
</evidence>
<comment type="catalytic activity">
    <reaction evidence="8">
        <text>L-threonyl-[protein] + ATP = 3-O-(5'-adenylyl)-L-threonyl-[protein] + diphosphate</text>
        <dbReference type="Rhea" id="RHEA:54292"/>
        <dbReference type="Rhea" id="RHEA-COMP:11060"/>
        <dbReference type="Rhea" id="RHEA-COMP:13847"/>
        <dbReference type="ChEBI" id="CHEBI:30013"/>
        <dbReference type="ChEBI" id="CHEBI:30616"/>
        <dbReference type="ChEBI" id="CHEBI:33019"/>
        <dbReference type="ChEBI" id="CHEBI:138113"/>
        <dbReference type="EC" id="2.7.7.108"/>
    </reaction>
</comment>
<comment type="function">
    <text evidence="8">Nucleotidyltransferase involved in the post-translational modification of proteins. It can catalyze the addition of adenosine monophosphate (AMP) or uridine monophosphate (UMP) to a protein, resulting in modifications known as AMPylation and UMPylation.</text>
</comment>
<comment type="caution">
    <text evidence="9">The sequence shown here is derived from an EMBL/GenBank/DDBJ whole genome shotgun (WGS) entry which is preliminary data.</text>
</comment>
<protein>
    <recommendedName>
        <fullName evidence="8">Protein nucleotidyltransferase YdiU</fullName>
        <ecNumber evidence="8">2.7.7.-</ecNumber>
    </recommendedName>
    <alternativeName>
        <fullName evidence="8">Protein adenylyltransferase YdiU</fullName>
        <ecNumber evidence="8">2.7.7.108</ecNumber>
    </alternativeName>
    <alternativeName>
        <fullName evidence="8">Protein uridylyltransferase YdiU</fullName>
        <ecNumber evidence="8">2.7.7.-</ecNumber>
    </alternativeName>
</protein>
<evidence type="ECO:0000256" key="8">
    <source>
        <dbReference type="HAMAP-Rule" id="MF_00692"/>
    </source>
</evidence>
<dbReference type="Pfam" id="PF02696">
    <property type="entry name" value="SelO"/>
    <property type="match status" value="1"/>
</dbReference>
<proteinExistence type="inferred from homology"/>
<keyword evidence="7 8" id="KW-0460">Magnesium</keyword>
<keyword evidence="5 8" id="KW-0547">Nucleotide-binding</keyword>
<feature type="binding site" evidence="8">
    <location>
        <position position="263"/>
    </location>
    <ligand>
        <name>ATP</name>
        <dbReference type="ChEBI" id="CHEBI:30616"/>
    </ligand>
</feature>
<dbReference type="RefSeq" id="WP_184039809.1">
    <property type="nucleotide sequence ID" value="NZ_JACHHY010000015.1"/>
</dbReference>
<comment type="catalytic activity">
    <reaction evidence="8">
        <text>L-tyrosyl-[protein] + UTP = O-(5'-uridylyl)-L-tyrosyl-[protein] + diphosphate</text>
        <dbReference type="Rhea" id="RHEA:83887"/>
        <dbReference type="Rhea" id="RHEA-COMP:10136"/>
        <dbReference type="Rhea" id="RHEA-COMP:20238"/>
        <dbReference type="ChEBI" id="CHEBI:33019"/>
        <dbReference type="ChEBI" id="CHEBI:46398"/>
        <dbReference type="ChEBI" id="CHEBI:46858"/>
        <dbReference type="ChEBI" id="CHEBI:90602"/>
    </reaction>
</comment>
<dbReference type="GO" id="GO:0000287">
    <property type="term" value="F:magnesium ion binding"/>
    <property type="evidence" value="ECO:0007669"/>
    <property type="project" value="UniProtKB-UniRule"/>
</dbReference>
<dbReference type="GO" id="GO:0030145">
    <property type="term" value="F:manganese ion binding"/>
    <property type="evidence" value="ECO:0007669"/>
    <property type="project" value="UniProtKB-UniRule"/>
</dbReference>
<dbReference type="AlphaFoldDB" id="A0A840MJ88"/>
<dbReference type="Proteomes" id="UP000575898">
    <property type="component" value="Unassembled WGS sequence"/>
</dbReference>
<comment type="catalytic activity">
    <reaction evidence="8">
        <text>L-histidyl-[protein] + UTP = N(tele)-(5'-uridylyl)-L-histidyl-[protein] + diphosphate</text>
        <dbReference type="Rhea" id="RHEA:83891"/>
        <dbReference type="Rhea" id="RHEA-COMP:9745"/>
        <dbReference type="Rhea" id="RHEA-COMP:20239"/>
        <dbReference type="ChEBI" id="CHEBI:29979"/>
        <dbReference type="ChEBI" id="CHEBI:33019"/>
        <dbReference type="ChEBI" id="CHEBI:46398"/>
        <dbReference type="ChEBI" id="CHEBI:233474"/>
    </reaction>
</comment>
<keyword evidence="6 8" id="KW-0067">ATP-binding</keyword>
<dbReference type="NCBIfam" id="NF000658">
    <property type="entry name" value="PRK00029.1"/>
    <property type="match status" value="1"/>
</dbReference>
<sequence length="488" mass="54507">MTRTLDTLQFTNRFGSLPDAFYTRLAPTPLPAPYAVAFSPQAASLLDLTLASLQHPAATDMLIGNRPIPGQDTLATLYAGHQFGQFVPQLGDGRAIWLGEIQNGRGEFWELQLKGAGETPYSRMGDGRAVLRSSIREFLCSEAMHGLGIPTTRALSIIGSNEPVYRETPETAAVVLRLSPSFIRFGHFEVFFYRNQHDRIQQLADFVIDHYYPHCRDTTNPYQAMLDTVTTRTAALMADWQAVGFCHGVMNTDNMSILGLTLDYGPFGFLDAFDAGHVCNHSDHTGRYAYDQQPAVALWNLHCLAQALITLLDKDEAIAALQSFQPQYEAAYLARMQRKLGLAHWQAGDEALLVELLTLMQTNQVDYTRCFRLLSEVDTAQPQQAVRDECLDRPAMDAWLAGYVSRLQQEGQDTATRQAQQRRANPKFVLRNHLAEQAIQAAARHQDFSEIDQLLQVLATPYDEHPAHEHYAAHPPAWAQTLSVSCSS</sequence>
<dbReference type="PANTHER" id="PTHR32057">
    <property type="entry name" value="PROTEIN ADENYLYLTRANSFERASE SELO, MITOCHONDRIAL"/>
    <property type="match status" value="1"/>
</dbReference>
<feature type="binding site" evidence="8">
    <location>
        <position position="263"/>
    </location>
    <ligand>
        <name>Mg(2+)</name>
        <dbReference type="ChEBI" id="CHEBI:18420"/>
    </ligand>
</feature>
<feature type="binding site" evidence="8">
    <location>
        <position position="94"/>
    </location>
    <ligand>
        <name>ATP</name>
        <dbReference type="ChEBI" id="CHEBI:30616"/>
    </ligand>
</feature>
<comment type="similarity">
    <text evidence="1 8">Belongs to the SELO family.</text>
</comment>
<evidence type="ECO:0000256" key="6">
    <source>
        <dbReference type="ARBA" id="ARBA00022840"/>
    </source>
</evidence>
<keyword evidence="8" id="KW-0464">Manganese</keyword>
<evidence type="ECO:0000256" key="7">
    <source>
        <dbReference type="ARBA" id="ARBA00022842"/>
    </source>
</evidence>
<reference evidence="9 10" key="1">
    <citation type="submission" date="2020-08" db="EMBL/GenBank/DDBJ databases">
        <title>Genomic Encyclopedia of Type Strains, Phase IV (KMG-IV): sequencing the most valuable type-strain genomes for metagenomic binning, comparative biology and taxonomic classification.</title>
        <authorList>
            <person name="Goeker M."/>
        </authorList>
    </citation>
    <scope>NUCLEOTIDE SEQUENCE [LARGE SCALE GENOMIC DNA]</scope>
    <source>
        <strain evidence="9 10">DSM 27165</strain>
    </source>
</reference>
<dbReference type="InterPro" id="IPR003846">
    <property type="entry name" value="SelO"/>
</dbReference>
<dbReference type="GO" id="GO:0005524">
    <property type="term" value="F:ATP binding"/>
    <property type="evidence" value="ECO:0007669"/>
    <property type="project" value="UniProtKB-UniRule"/>
</dbReference>
<feature type="binding site" evidence="8">
    <location>
        <position position="254"/>
    </location>
    <ligand>
        <name>Mg(2+)</name>
        <dbReference type="ChEBI" id="CHEBI:18420"/>
    </ligand>
</feature>
<evidence type="ECO:0000256" key="2">
    <source>
        <dbReference type="ARBA" id="ARBA00022679"/>
    </source>
</evidence>
<dbReference type="EC" id="2.7.7.108" evidence="8"/>